<accession>A0ABX9M0N8</accession>
<proteinExistence type="predicted"/>
<comment type="caution">
    <text evidence="1">The sequence shown here is derived from an EMBL/GenBank/DDBJ whole genome shotgun (WGS) entry which is preliminary data.</text>
</comment>
<evidence type="ECO:0000313" key="2">
    <source>
        <dbReference type="Proteomes" id="UP000285569"/>
    </source>
</evidence>
<gene>
    <name evidence="1" type="ORF">DLM77_15395</name>
</gene>
<sequence length="174" mass="19645">MYKFKKILLVFALFTIVSCDKLEKDKEEEAKITDPEAILLIGLGVNLDSLLRVHNQRDVSITMAFYDNAGCNPNATPRKSGMPVVYDFGTIPAKSKSITLTIPFTKSILQSDADRRIELYPKMNAYCSNISYNFFMSSASNQLGYFWKVIPDSPTAFYFDFEVRQGTLAPPNLD</sequence>
<dbReference type="PROSITE" id="PS51257">
    <property type="entry name" value="PROKAR_LIPOPROTEIN"/>
    <property type="match status" value="1"/>
</dbReference>
<evidence type="ECO:0000313" key="1">
    <source>
        <dbReference type="EMBL" id="RHX78792.1"/>
    </source>
</evidence>
<keyword evidence="2" id="KW-1185">Reference proteome</keyword>
<dbReference type="RefSeq" id="WP_118957229.1">
    <property type="nucleotide sequence ID" value="NZ_QHCR01000007.1"/>
</dbReference>
<organism evidence="1 2">
    <name type="scientific">Leptospira yasudae</name>
    <dbReference type="NCBI Taxonomy" id="2202201"/>
    <lineage>
        <taxon>Bacteria</taxon>
        <taxon>Pseudomonadati</taxon>
        <taxon>Spirochaetota</taxon>
        <taxon>Spirochaetia</taxon>
        <taxon>Leptospirales</taxon>
        <taxon>Leptospiraceae</taxon>
        <taxon>Leptospira</taxon>
    </lineage>
</organism>
<protein>
    <recommendedName>
        <fullName evidence="3">Lipoprotein</fullName>
    </recommendedName>
</protein>
<name>A0ABX9M0N8_9LEPT</name>
<dbReference type="Proteomes" id="UP000285569">
    <property type="component" value="Unassembled WGS sequence"/>
</dbReference>
<reference evidence="1 2" key="2">
    <citation type="journal article" date="2020" name="Int. J. Syst. Evol. Microbiol.">
        <title>Leptospira yasudae sp. nov. and Leptospira stimsonii sp. nov., two new species of the pathogenic group isolated from environmental sources.</title>
        <authorList>
            <person name="Casanovas-Massana A."/>
            <person name="Hamond C."/>
            <person name="Santos L.A."/>
            <person name="de Oliveira D."/>
            <person name="Hacker K.P."/>
            <person name="Balassiano I."/>
            <person name="Costa F."/>
            <person name="Medeiros M.A."/>
            <person name="Reis M.G."/>
            <person name="Ko A.I."/>
            <person name="Wunder E.A."/>
        </authorList>
    </citation>
    <scope>NUCLEOTIDE SEQUENCE [LARGE SCALE GENOMIC DNA]</scope>
    <source>
        <strain evidence="1 2">B21</strain>
    </source>
</reference>
<dbReference type="EMBL" id="QHCR01000007">
    <property type="protein sequence ID" value="RHX78792.1"/>
    <property type="molecule type" value="Genomic_DNA"/>
</dbReference>
<reference evidence="2" key="1">
    <citation type="submission" date="2018-05" db="EMBL/GenBank/DDBJ databases">
        <title>Leptospira yasudae sp. nov. and Leptospira stimsonii sp. nov., two pathogenic species of the genus Leptospira isolated from environmental sources.</title>
        <authorList>
            <person name="Casanovas-Massana A."/>
            <person name="Hamond C."/>
            <person name="Santos L.A."/>
            <person name="Hacker K.P."/>
            <person name="Balassiano I."/>
            <person name="Medeiros M.A."/>
            <person name="Reis M.G."/>
            <person name="Ko A.I."/>
            <person name="Wunder E.A."/>
        </authorList>
    </citation>
    <scope>NUCLEOTIDE SEQUENCE [LARGE SCALE GENOMIC DNA]</scope>
    <source>
        <strain evidence="2">B21</strain>
    </source>
</reference>
<evidence type="ECO:0008006" key="3">
    <source>
        <dbReference type="Google" id="ProtNLM"/>
    </source>
</evidence>